<evidence type="ECO:0000256" key="9">
    <source>
        <dbReference type="ARBA" id="ARBA00022833"/>
    </source>
</evidence>
<dbReference type="InterPro" id="IPR010169">
    <property type="entry name" value="AcOrn-deacetyl"/>
</dbReference>
<dbReference type="NCBIfam" id="TIGR01892">
    <property type="entry name" value="AcOrn-deacetyl"/>
    <property type="match status" value="1"/>
</dbReference>
<evidence type="ECO:0000256" key="1">
    <source>
        <dbReference type="ARBA" id="ARBA00001947"/>
    </source>
</evidence>
<dbReference type="InterPro" id="IPR011650">
    <property type="entry name" value="Peptidase_M20_dimer"/>
</dbReference>
<gene>
    <name evidence="12" type="primary">argE</name>
    <name evidence="12" type="ORF">QB898_05065</name>
</gene>
<evidence type="ECO:0000256" key="3">
    <source>
        <dbReference type="ARBA" id="ARBA00005691"/>
    </source>
</evidence>
<dbReference type="SUPFAM" id="SSF53187">
    <property type="entry name" value="Zn-dependent exopeptidases"/>
    <property type="match status" value="1"/>
</dbReference>
<keyword evidence="9" id="KW-0862">Zinc</keyword>
<evidence type="ECO:0000256" key="4">
    <source>
        <dbReference type="ARBA" id="ARBA00022490"/>
    </source>
</evidence>
<accession>A0AAW6RK66</accession>
<comment type="caution">
    <text evidence="12">The sequence shown here is derived from an EMBL/GenBank/DDBJ whole genome shotgun (WGS) entry which is preliminary data.</text>
</comment>
<keyword evidence="6" id="KW-0028">Amino-acid biosynthesis</keyword>
<comment type="subcellular location">
    <subcellularLocation>
        <location evidence="2">Cytoplasm</location>
    </subcellularLocation>
</comment>
<name>A0AAW6RK66_9BURK</name>
<dbReference type="InterPro" id="IPR002933">
    <property type="entry name" value="Peptidase_M20"/>
</dbReference>
<feature type="domain" description="Peptidase M20 dimerisation" evidence="11">
    <location>
        <begin position="172"/>
        <end position="282"/>
    </location>
</feature>
<dbReference type="GO" id="GO:0006526">
    <property type="term" value="P:L-arginine biosynthetic process"/>
    <property type="evidence" value="ECO:0007669"/>
    <property type="project" value="UniProtKB-KW"/>
</dbReference>
<evidence type="ECO:0000256" key="6">
    <source>
        <dbReference type="ARBA" id="ARBA00022605"/>
    </source>
</evidence>
<dbReference type="EC" id="3.5.1.16" evidence="12"/>
<dbReference type="Gene3D" id="3.40.630.10">
    <property type="entry name" value="Zn peptidases"/>
    <property type="match status" value="1"/>
</dbReference>
<evidence type="ECO:0000256" key="7">
    <source>
        <dbReference type="ARBA" id="ARBA00022723"/>
    </source>
</evidence>
<evidence type="ECO:0000256" key="10">
    <source>
        <dbReference type="ARBA" id="ARBA00023285"/>
    </source>
</evidence>
<comment type="similarity">
    <text evidence="3">Belongs to the peptidase M20A family. ArgE subfamily.</text>
</comment>
<dbReference type="InterPro" id="IPR001261">
    <property type="entry name" value="ArgE/DapE_CS"/>
</dbReference>
<reference evidence="12 13" key="1">
    <citation type="submission" date="2023-04" db="EMBL/GenBank/DDBJ databases">
        <title>Ottowia paracancer sp. nov., isolated from human stomach.</title>
        <authorList>
            <person name="Song Y."/>
        </authorList>
    </citation>
    <scope>NUCLEOTIDE SEQUENCE [LARGE SCALE GENOMIC DNA]</scope>
    <source>
        <strain evidence="12 13">10c7w1</strain>
    </source>
</reference>
<comment type="cofactor">
    <cofactor evidence="1">
        <name>Zn(2+)</name>
        <dbReference type="ChEBI" id="CHEBI:29105"/>
    </cofactor>
</comment>
<proteinExistence type="inferred from homology"/>
<dbReference type="InterPro" id="IPR036264">
    <property type="entry name" value="Bact_exopeptidase_dim_dom"/>
</dbReference>
<sequence>MDTHSWLRTLISLDTTSRLSNLGLIETVRDALRRLGIDPWLNASATQPKANLFATLPARDGSTQGGIILSGHTDVVPVDGQPWRSDPFTLTEREGRLYGRGSADMKGFIAAVLAWAPSYVAKPGCKPVHLALSYDEEVGCLGARALLHEVVQRGIRADGCIVGEPTSMQPVIAHKGISLYHCRVHGRAAHSSLTPQGCNAIEYAARLISHIRDVADACKAHGPFDEGYDVPFSTLSTNLASGGMALNVIPAECEFSYEIRNLPGSPAAGIQARVSHYVESTLLPRMRAECPDARIDITPGVSVPALDGCAQTDIAKLVLSLAARQPRKVAYVTEAGLFQQAGIPAIVCGPGSIEQAHKADEYVTLEQLEQCDRFLQRLGLALGQRRQGSFE</sequence>
<dbReference type="NCBIfam" id="NF005710">
    <property type="entry name" value="PRK07522.1"/>
    <property type="match status" value="1"/>
</dbReference>
<keyword evidence="13" id="KW-1185">Reference proteome</keyword>
<dbReference type="PANTHER" id="PTHR43808:SF31">
    <property type="entry name" value="N-ACETYL-L-CITRULLINE DEACETYLASE"/>
    <property type="match status" value="1"/>
</dbReference>
<dbReference type="FunFam" id="3.30.70.360:FF:000003">
    <property type="entry name" value="Acetylornithine deacetylase"/>
    <property type="match status" value="1"/>
</dbReference>
<dbReference type="GO" id="GO:0046872">
    <property type="term" value="F:metal ion binding"/>
    <property type="evidence" value="ECO:0007669"/>
    <property type="project" value="UniProtKB-KW"/>
</dbReference>
<evidence type="ECO:0000256" key="8">
    <source>
        <dbReference type="ARBA" id="ARBA00022801"/>
    </source>
</evidence>
<dbReference type="PROSITE" id="PS00759">
    <property type="entry name" value="ARGE_DAPE_CPG2_2"/>
    <property type="match status" value="1"/>
</dbReference>
<keyword evidence="4" id="KW-0963">Cytoplasm</keyword>
<organism evidence="12 13">
    <name type="scientific">Ottowia cancrivicina</name>
    <dbReference type="NCBI Taxonomy" id="3040346"/>
    <lineage>
        <taxon>Bacteria</taxon>
        <taxon>Pseudomonadati</taxon>
        <taxon>Pseudomonadota</taxon>
        <taxon>Betaproteobacteria</taxon>
        <taxon>Burkholderiales</taxon>
        <taxon>Comamonadaceae</taxon>
        <taxon>Ottowia</taxon>
    </lineage>
</organism>
<evidence type="ECO:0000313" key="12">
    <source>
        <dbReference type="EMBL" id="MDG9699097.1"/>
    </source>
</evidence>
<dbReference type="Proteomes" id="UP001237156">
    <property type="component" value="Unassembled WGS sequence"/>
</dbReference>
<evidence type="ECO:0000256" key="5">
    <source>
        <dbReference type="ARBA" id="ARBA00022571"/>
    </source>
</evidence>
<dbReference type="PANTHER" id="PTHR43808">
    <property type="entry name" value="ACETYLORNITHINE DEACETYLASE"/>
    <property type="match status" value="1"/>
</dbReference>
<dbReference type="Gene3D" id="3.30.70.360">
    <property type="match status" value="1"/>
</dbReference>
<dbReference type="SUPFAM" id="SSF55031">
    <property type="entry name" value="Bacterial exopeptidase dimerisation domain"/>
    <property type="match status" value="1"/>
</dbReference>
<protein>
    <submittedName>
        <fullName evidence="12">Acetylornithine deacetylase</fullName>
        <ecNumber evidence="12">3.5.1.16</ecNumber>
    </submittedName>
</protein>
<dbReference type="AlphaFoldDB" id="A0AAW6RK66"/>
<dbReference type="GO" id="GO:0008777">
    <property type="term" value="F:acetylornithine deacetylase activity"/>
    <property type="evidence" value="ECO:0007669"/>
    <property type="project" value="UniProtKB-EC"/>
</dbReference>
<dbReference type="GO" id="GO:0005737">
    <property type="term" value="C:cytoplasm"/>
    <property type="evidence" value="ECO:0007669"/>
    <property type="project" value="UniProtKB-SubCell"/>
</dbReference>
<keyword evidence="7" id="KW-0479">Metal-binding</keyword>
<keyword evidence="5" id="KW-0055">Arginine biosynthesis</keyword>
<evidence type="ECO:0000256" key="2">
    <source>
        <dbReference type="ARBA" id="ARBA00004496"/>
    </source>
</evidence>
<dbReference type="EMBL" id="JARVII010000007">
    <property type="protein sequence ID" value="MDG9699097.1"/>
    <property type="molecule type" value="Genomic_DNA"/>
</dbReference>
<evidence type="ECO:0000259" key="11">
    <source>
        <dbReference type="Pfam" id="PF07687"/>
    </source>
</evidence>
<dbReference type="Pfam" id="PF07687">
    <property type="entry name" value="M20_dimer"/>
    <property type="match status" value="1"/>
</dbReference>
<keyword evidence="10" id="KW-0170">Cobalt</keyword>
<dbReference type="InterPro" id="IPR050072">
    <property type="entry name" value="Peptidase_M20A"/>
</dbReference>
<evidence type="ECO:0000313" key="13">
    <source>
        <dbReference type="Proteomes" id="UP001237156"/>
    </source>
</evidence>
<dbReference type="Pfam" id="PF01546">
    <property type="entry name" value="Peptidase_M20"/>
    <property type="match status" value="1"/>
</dbReference>
<keyword evidence="8 12" id="KW-0378">Hydrolase</keyword>
<dbReference type="CDD" id="cd03894">
    <property type="entry name" value="M20_ArgE"/>
    <property type="match status" value="1"/>
</dbReference>
<dbReference type="RefSeq" id="WP_279524056.1">
    <property type="nucleotide sequence ID" value="NZ_JARVII010000007.1"/>
</dbReference>